<dbReference type="AlphaFoldDB" id="A0A9P6HP88"/>
<dbReference type="OrthoDB" id="2746at2759"/>
<dbReference type="GO" id="GO:1990229">
    <property type="term" value="C:iron-sulfur cluster assembly complex"/>
    <property type="evidence" value="ECO:0007669"/>
    <property type="project" value="UniProtKB-ARBA"/>
</dbReference>
<organism evidence="3 4">
    <name type="scientific">Thelephora terrestris</name>
    <dbReference type="NCBI Taxonomy" id="56493"/>
    <lineage>
        <taxon>Eukaryota</taxon>
        <taxon>Fungi</taxon>
        <taxon>Dikarya</taxon>
        <taxon>Basidiomycota</taxon>
        <taxon>Agaricomycotina</taxon>
        <taxon>Agaricomycetes</taxon>
        <taxon>Thelephorales</taxon>
        <taxon>Thelephoraceae</taxon>
        <taxon>Thelephora</taxon>
    </lineage>
</organism>
<comment type="similarity">
    <text evidence="1">Belongs to the MIP18 family.</text>
</comment>
<dbReference type="EMBL" id="WIUZ02000001">
    <property type="protein sequence ID" value="KAF9792264.1"/>
    <property type="molecule type" value="Genomic_DNA"/>
</dbReference>
<reference evidence="3" key="1">
    <citation type="journal article" date="2020" name="Nat. Commun.">
        <title>Large-scale genome sequencing of mycorrhizal fungi provides insights into the early evolution of symbiotic traits.</title>
        <authorList>
            <person name="Miyauchi S."/>
            <person name="Kiss E."/>
            <person name="Kuo A."/>
            <person name="Drula E."/>
            <person name="Kohler A."/>
            <person name="Sanchez-Garcia M."/>
            <person name="Morin E."/>
            <person name="Andreopoulos B."/>
            <person name="Barry K.W."/>
            <person name="Bonito G."/>
            <person name="Buee M."/>
            <person name="Carver A."/>
            <person name="Chen C."/>
            <person name="Cichocki N."/>
            <person name="Clum A."/>
            <person name="Culley D."/>
            <person name="Crous P.W."/>
            <person name="Fauchery L."/>
            <person name="Girlanda M."/>
            <person name="Hayes R.D."/>
            <person name="Keri Z."/>
            <person name="LaButti K."/>
            <person name="Lipzen A."/>
            <person name="Lombard V."/>
            <person name="Magnuson J."/>
            <person name="Maillard F."/>
            <person name="Murat C."/>
            <person name="Nolan M."/>
            <person name="Ohm R.A."/>
            <person name="Pangilinan J."/>
            <person name="Pereira M.F."/>
            <person name="Perotto S."/>
            <person name="Peter M."/>
            <person name="Pfister S."/>
            <person name="Riley R."/>
            <person name="Sitrit Y."/>
            <person name="Stielow J.B."/>
            <person name="Szollosi G."/>
            <person name="Zifcakova L."/>
            <person name="Stursova M."/>
            <person name="Spatafora J.W."/>
            <person name="Tedersoo L."/>
            <person name="Vaario L.M."/>
            <person name="Yamada A."/>
            <person name="Yan M."/>
            <person name="Wang P."/>
            <person name="Xu J."/>
            <person name="Bruns T."/>
            <person name="Baldrian P."/>
            <person name="Vilgalys R."/>
            <person name="Dunand C."/>
            <person name="Henrissat B."/>
            <person name="Grigoriev I.V."/>
            <person name="Hibbett D."/>
            <person name="Nagy L.G."/>
            <person name="Martin F.M."/>
        </authorList>
    </citation>
    <scope>NUCLEOTIDE SEQUENCE</scope>
    <source>
        <strain evidence="3">UH-Tt-Lm1</strain>
    </source>
</reference>
<proteinExistence type="inferred from homology"/>
<evidence type="ECO:0008006" key="5">
    <source>
        <dbReference type="Google" id="ProtNLM"/>
    </source>
</evidence>
<dbReference type="Gene3D" id="6.10.250.1280">
    <property type="match status" value="1"/>
</dbReference>
<keyword evidence="4" id="KW-1185">Reference proteome</keyword>
<comment type="caution">
    <text evidence="3">The sequence shown here is derived from an EMBL/GenBank/DDBJ whole genome shotgun (WGS) entry which is preliminary data.</text>
</comment>
<evidence type="ECO:0000313" key="3">
    <source>
        <dbReference type="EMBL" id="KAF9792264.1"/>
    </source>
</evidence>
<evidence type="ECO:0000256" key="1">
    <source>
        <dbReference type="ARBA" id="ARBA00010381"/>
    </source>
</evidence>
<dbReference type="Proteomes" id="UP000736335">
    <property type="component" value="Unassembled WGS sequence"/>
</dbReference>
<protein>
    <recommendedName>
        <fullName evidence="5">MIP18 family-like domain-containing protein</fullName>
    </recommendedName>
</protein>
<dbReference type="GO" id="GO:0007059">
    <property type="term" value="P:chromosome segregation"/>
    <property type="evidence" value="ECO:0007669"/>
    <property type="project" value="UniProtKB-KW"/>
</dbReference>
<accession>A0A9P6HP88</accession>
<dbReference type="Gene3D" id="3.30.300.130">
    <property type="entry name" value="Fe-S cluster assembly (FSCA)"/>
    <property type="match status" value="1"/>
</dbReference>
<keyword evidence="2" id="KW-0159">Chromosome partition</keyword>
<dbReference type="SUPFAM" id="SSF117916">
    <property type="entry name" value="Fe-S cluster assembly (FSCA) domain-like"/>
    <property type="match status" value="1"/>
</dbReference>
<gene>
    <name evidence="3" type="ORF">BJ322DRAFT_1028066</name>
</gene>
<evidence type="ECO:0000256" key="2">
    <source>
        <dbReference type="ARBA" id="ARBA00022829"/>
    </source>
</evidence>
<sequence>MNEIYNPNPKILKTAGKRGARAPSDLWDLGEERTGRFGLYDDPSVADSIDQNEVFDLVRFITDPEHKHMTLEELMVVSAPQCSVSNETNRVQIEFTPTVPHCGMSTVIGLTLRVRLLRALPDRFKVDIRVKPGSHQSENELNKQLNDKERVAAALENSALLTVLEECLEPAQNRVGRCTNQ</sequence>
<dbReference type="FunFam" id="3.30.300.130:FF:000005">
    <property type="entry name" value="Mitotic spindle-associated mmxd complex subunit"/>
    <property type="match status" value="1"/>
</dbReference>
<dbReference type="PANTHER" id="PTHR12377">
    <property type="entry name" value="CYTOSOLIC IRON-SULFUR ASSEMBLY COMPONENT 2B-RELATED"/>
    <property type="match status" value="1"/>
</dbReference>
<name>A0A9P6HP88_9AGAM</name>
<evidence type="ECO:0000313" key="4">
    <source>
        <dbReference type="Proteomes" id="UP000736335"/>
    </source>
</evidence>
<dbReference type="GO" id="GO:0051604">
    <property type="term" value="P:protein maturation"/>
    <property type="evidence" value="ECO:0007669"/>
    <property type="project" value="InterPro"/>
</dbReference>
<reference evidence="3" key="2">
    <citation type="submission" date="2020-11" db="EMBL/GenBank/DDBJ databases">
        <authorList>
            <consortium name="DOE Joint Genome Institute"/>
            <person name="Kuo A."/>
            <person name="Miyauchi S."/>
            <person name="Kiss E."/>
            <person name="Drula E."/>
            <person name="Kohler A."/>
            <person name="Sanchez-Garcia M."/>
            <person name="Andreopoulos B."/>
            <person name="Barry K.W."/>
            <person name="Bonito G."/>
            <person name="Buee M."/>
            <person name="Carver A."/>
            <person name="Chen C."/>
            <person name="Cichocki N."/>
            <person name="Clum A."/>
            <person name="Culley D."/>
            <person name="Crous P.W."/>
            <person name="Fauchery L."/>
            <person name="Girlanda M."/>
            <person name="Hayes R."/>
            <person name="Keri Z."/>
            <person name="Labutti K."/>
            <person name="Lipzen A."/>
            <person name="Lombard V."/>
            <person name="Magnuson J."/>
            <person name="Maillard F."/>
            <person name="Morin E."/>
            <person name="Murat C."/>
            <person name="Nolan M."/>
            <person name="Ohm R."/>
            <person name="Pangilinan J."/>
            <person name="Pereira M."/>
            <person name="Perotto S."/>
            <person name="Peter M."/>
            <person name="Riley R."/>
            <person name="Sitrit Y."/>
            <person name="Stielow B."/>
            <person name="Szollosi G."/>
            <person name="Zifcakova L."/>
            <person name="Stursova M."/>
            <person name="Spatafora J.W."/>
            <person name="Tedersoo L."/>
            <person name="Vaario L.-M."/>
            <person name="Yamada A."/>
            <person name="Yan M."/>
            <person name="Wang P."/>
            <person name="Xu J."/>
            <person name="Bruns T."/>
            <person name="Baldrian P."/>
            <person name="Vilgalys R."/>
            <person name="Henrissat B."/>
            <person name="Grigoriev I.V."/>
            <person name="Hibbett D."/>
            <person name="Nagy L.G."/>
            <person name="Martin F.M."/>
        </authorList>
    </citation>
    <scope>NUCLEOTIDE SEQUENCE</scope>
    <source>
        <strain evidence="3">UH-Tt-Lm1</strain>
    </source>
</reference>
<dbReference type="GO" id="GO:0140535">
    <property type="term" value="C:intracellular protein-containing complex"/>
    <property type="evidence" value="ECO:0007669"/>
    <property type="project" value="UniProtKB-ARBA"/>
</dbReference>
<dbReference type="InterPro" id="IPR034904">
    <property type="entry name" value="FSCA_dom_sf"/>
</dbReference>
<dbReference type="InterPro" id="IPR039796">
    <property type="entry name" value="MIP18"/>
</dbReference>
<dbReference type="PANTHER" id="PTHR12377:SF0">
    <property type="entry name" value="CYTOSOLIC IRON-SULFUR ASSEMBLY COMPONENT 2B"/>
    <property type="match status" value="1"/>
</dbReference>